<dbReference type="CDD" id="cd16936">
    <property type="entry name" value="HATPase_RsbW-like"/>
    <property type="match status" value="1"/>
</dbReference>
<organism evidence="3">
    <name type="scientific">Micromonospora sp. HUAS YX12</name>
    <dbReference type="NCBI Taxonomy" id="3156396"/>
    <lineage>
        <taxon>Bacteria</taxon>
        <taxon>Bacillati</taxon>
        <taxon>Actinomycetota</taxon>
        <taxon>Actinomycetes</taxon>
        <taxon>Micromonosporales</taxon>
        <taxon>Micromonosporaceae</taxon>
        <taxon>Micromonospora</taxon>
    </lineage>
</organism>
<dbReference type="InterPro" id="IPR050267">
    <property type="entry name" value="Anti-sigma-factor_SerPK"/>
</dbReference>
<keyword evidence="3" id="KW-0547">Nucleotide-binding</keyword>
<evidence type="ECO:0000313" key="3">
    <source>
        <dbReference type="EMBL" id="XBT85042.1"/>
    </source>
</evidence>
<keyword evidence="1" id="KW-0723">Serine/threonine-protein kinase</keyword>
<keyword evidence="3" id="KW-0067">ATP-binding</keyword>
<dbReference type="SUPFAM" id="SSF55874">
    <property type="entry name" value="ATPase domain of HSP90 chaperone/DNA topoisomerase II/histidine kinase"/>
    <property type="match status" value="1"/>
</dbReference>
<dbReference type="Gene3D" id="3.30.565.10">
    <property type="entry name" value="Histidine kinase-like ATPase, C-terminal domain"/>
    <property type="match status" value="1"/>
</dbReference>
<accession>A0AAU7R9G6</accession>
<dbReference type="Pfam" id="PF13581">
    <property type="entry name" value="HATPase_c_2"/>
    <property type="match status" value="1"/>
</dbReference>
<dbReference type="InterPro" id="IPR003594">
    <property type="entry name" value="HATPase_dom"/>
</dbReference>
<dbReference type="AlphaFoldDB" id="A0AAU7R9G6"/>
<proteinExistence type="predicted"/>
<dbReference type="GO" id="GO:0004673">
    <property type="term" value="F:protein histidine kinase activity"/>
    <property type="evidence" value="ECO:0007669"/>
    <property type="project" value="UniProtKB-EC"/>
</dbReference>
<dbReference type="InterPro" id="IPR036890">
    <property type="entry name" value="HATPase_C_sf"/>
</dbReference>
<dbReference type="PANTHER" id="PTHR35526:SF3">
    <property type="entry name" value="ANTI-SIGMA-F FACTOR RSBW"/>
    <property type="match status" value="1"/>
</dbReference>
<evidence type="ECO:0000259" key="2">
    <source>
        <dbReference type="Pfam" id="PF13581"/>
    </source>
</evidence>
<gene>
    <name evidence="3" type="ORF">ABIH81_21090</name>
</gene>
<feature type="domain" description="Histidine kinase/HSP90-like ATPase" evidence="2">
    <location>
        <begin position="5"/>
        <end position="120"/>
    </location>
</feature>
<keyword evidence="1" id="KW-0418">Kinase</keyword>
<dbReference type="EMBL" id="CP157974">
    <property type="protein sequence ID" value="XBT85042.1"/>
    <property type="molecule type" value="Genomic_DNA"/>
</dbReference>
<name>A0AAU7R9G6_9ACTN</name>
<reference evidence="3" key="1">
    <citation type="submission" date="2024-06" db="EMBL/GenBank/DDBJ databases">
        <title>Micromonospora sp. strain HUAS YX12 genome sequences.</title>
        <authorList>
            <person name="Mo P."/>
        </authorList>
    </citation>
    <scope>NUCLEOTIDE SEQUENCE</scope>
    <source>
        <strain evidence="3">HUAS YX12</strain>
    </source>
</reference>
<dbReference type="PANTHER" id="PTHR35526">
    <property type="entry name" value="ANTI-SIGMA-F FACTOR RSBW-RELATED"/>
    <property type="match status" value="1"/>
</dbReference>
<dbReference type="GO" id="GO:0004674">
    <property type="term" value="F:protein serine/threonine kinase activity"/>
    <property type="evidence" value="ECO:0007669"/>
    <property type="project" value="UniProtKB-KW"/>
</dbReference>
<dbReference type="RefSeq" id="WP_349881171.1">
    <property type="nucleotide sequence ID" value="NZ_CP157974.1"/>
</dbReference>
<dbReference type="GO" id="GO:0005524">
    <property type="term" value="F:ATP binding"/>
    <property type="evidence" value="ECO:0007669"/>
    <property type="project" value="UniProtKB-KW"/>
</dbReference>
<evidence type="ECO:0000256" key="1">
    <source>
        <dbReference type="ARBA" id="ARBA00022527"/>
    </source>
</evidence>
<sequence>MELEFPAESTRLAEVRTALRGWLDRCGLAPAHAYNILVAAGEACANAVEHGHRDDPGGRIRLRAAATAGDLRLSITDSGRWRDRNRPPDPHRGRGLVLMRALNDSISVTPGATGTTVDMQARIRP</sequence>
<keyword evidence="3" id="KW-0808">Transferase</keyword>
<protein>
    <submittedName>
        <fullName evidence="3">ATP-binding protein</fullName>
        <ecNumber evidence="3">2.7.13.3</ecNumber>
    </submittedName>
</protein>
<dbReference type="EC" id="2.7.13.3" evidence="3"/>